<evidence type="ECO:0000313" key="2">
    <source>
        <dbReference type="WBParaSite" id="nRc.2.0.1.t09411-RA"/>
    </source>
</evidence>
<proteinExistence type="predicted"/>
<reference evidence="2" key="1">
    <citation type="submission" date="2022-11" db="UniProtKB">
        <authorList>
            <consortium name="WormBaseParasite"/>
        </authorList>
    </citation>
    <scope>IDENTIFICATION</scope>
</reference>
<organism evidence="1 2">
    <name type="scientific">Romanomermis culicivorax</name>
    <name type="common">Nematode worm</name>
    <dbReference type="NCBI Taxonomy" id="13658"/>
    <lineage>
        <taxon>Eukaryota</taxon>
        <taxon>Metazoa</taxon>
        <taxon>Ecdysozoa</taxon>
        <taxon>Nematoda</taxon>
        <taxon>Enoplea</taxon>
        <taxon>Dorylaimia</taxon>
        <taxon>Mermithida</taxon>
        <taxon>Mermithoidea</taxon>
        <taxon>Mermithidae</taxon>
        <taxon>Romanomermis</taxon>
    </lineage>
</organism>
<evidence type="ECO:0000313" key="1">
    <source>
        <dbReference type="Proteomes" id="UP000887565"/>
    </source>
</evidence>
<dbReference type="AlphaFoldDB" id="A0A915I6M5"/>
<sequence>MKNIDSVEIYRELENITWPKIKKNVILTLEIKKCDAEIFKVGVSWRKIGRQDFCTAQQFSVIILSGVSQPGA</sequence>
<dbReference type="Proteomes" id="UP000887565">
    <property type="component" value="Unplaced"/>
</dbReference>
<accession>A0A915I6M5</accession>
<dbReference type="WBParaSite" id="nRc.2.0.1.t09411-RA">
    <property type="protein sequence ID" value="nRc.2.0.1.t09411-RA"/>
    <property type="gene ID" value="nRc.2.0.1.g09411"/>
</dbReference>
<name>A0A915I6M5_ROMCU</name>
<protein>
    <submittedName>
        <fullName evidence="2">Uncharacterized protein</fullName>
    </submittedName>
</protein>
<keyword evidence="1" id="KW-1185">Reference proteome</keyword>